<dbReference type="InterPro" id="IPR051782">
    <property type="entry name" value="ABC_Transporter_VariousFunc"/>
</dbReference>
<dbReference type="GO" id="GO:0016887">
    <property type="term" value="F:ATP hydrolysis activity"/>
    <property type="evidence" value="ECO:0007669"/>
    <property type="project" value="InterPro"/>
</dbReference>
<dbReference type="PANTHER" id="PTHR42939:SF1">
    <property type="entry name" value="ABC TRANSPORTER ATP-BINDING PROTEIN ALBC-RELATED"/>
    <property type="match status" value="1"/>
</dbReference>
<feature type="domain" description="ABC transporter" evidence="4">
    <location>
        <begin position="2"/>
        <end position="199"/>
    </location>
</feature>
<sequence length="200" mass="21875">MTSLARVDHAYGSHIIFEGASIDFPDRGVVALRGPNGCGKTTLLKLLGGVISSSSKEVERWRQDFRAVYLDADFLTLDYLTVEEQLSMVRPLTNPPNFPKGEGCLLAGHMMPAKVGALSLGQRQRLVLSVALTLKNVDVLLLDEPLNGLDQHAALIARKSILSAGKSRLVLVATHEDERWTDYELVIRSRDALELSPTGV</sequence>
<dbReference type="PANTHER" id="PTHR42939">
    <property type="entry name" value="ABC TRANSPORTER ATP-BINDING PROTEIN ALBC-RELATED"/>
    <property type="match status" value="1"/>
</dbReference>
<keyword evidence="2" id="KW-0547">Nucleotide-binding</keyword>
<name>A0A4R5KSY4_9MICC</name>
<dbReference type="OrthoDB" id="9800654at2"/>
<dbReference type="RefSeq" id="WP_133203178.1">
    <property type="nucleotide sequence ID" value="NZ_SMRU01000005.1"/>
</dbReference>
<dbReference type="PROSITE" id="PS00211">
    <property type="entry name" value="ABC_TRANSPORTER_1"/>
    <property type="match status" value="1"/>
</dbReference>
<dbReference type="InterPro" id="IPR017871">
    <property type="entry name" value="ABC_transporter-like_CS"/>
</dbReference>
<keyword evidence="3 5" id="KW-0067">ATP-binding</keyword>
<evidence type="ECO:0000313" key="6">
    <source>
        <dbReference type="Proteomes" id="UP000295511"/>
    </source>
</evidence>
<keyword evidence="6" id="KW-1185">Reference proteome</keyword>
<evidence type="ECO:0000256" key="2">
    <source>
        <dbReference type="ARBA" id="ARBA00022741"/>
    </source>
</evidence>
<dbReference type="Gene3D" id="3.40.50.300">
    <property type="entry name" value="P-loop containing nucleotide triphosphate hydrolases"/>
    <property type="match status" value="1"/>
</dbReference>
<dbReference type="AlphaFoldDB" id="A0A4R5KSY4"/>
<dbReference type="GO" id="GO:0005524">
    <property type="term" value="F:ATP binding"/>
    <property type="evidence" value="ECO:0007669"/>
    <property type="project" value="UniProtKB-KW"/>
</dbReference>
<comment type="caution">
    <text evidence="5">The sequence shown here is derived from an EMBL/GenBank/DDBJ whole genome shotgun (WGS) entry which is preliminary data.</text>
</comment>
<evidence type="ECO:0000256" key="1">
    <source>
        <dbReference type="ARBA" id="ARBA00022448"/>
    </source>
</evidence>
<dbReference type="EMBL" id="SMRU01000005">
    <property type="protein sequence ID" value="TDF98993.1"/>
    <property type="molecule type" value="Genomic_DNA"/>
</dbReference>
<dbReference type="PROSITE" id="PS50893">
    <property type="entry name" value="ABC_TRANSPORTER_2"/>
    <property type="match status" value="1"/>
</dbReference>
<evidence type="ECO:0000259" key="4">
    <source>
        <dbReference type="PROSITE" id="PS50893"/>
    </source>
</evidence>
<reference evidence="5 6" key="1">
    <citation type="submission" date="2019-03" db="EMBL/GenBank/DDBJ databases">
        <title>Whole genome sequence of Arthrobacter sp JH1-1.</title>
        <authorList>
            <person name="Trinh H.N."/>
        </authorList>
    </citation>
    <scope>NUCLEOTIDE SEQUENCE [LARGE SCALE GENOMIC DNA]</scope>
    <source>
        <strain evidence="5 6">JH1-1</strain>
    </source>
</reference>
<evidence type="ECO:0000313" key="5">
    <source>
        <dbReference type="EMBL" id="TDF98993.1"/>
    </source>
</evidence>
<dbReference type="InterPro" id="IPR003439">
    <property type="entry name" value="ABC_transporter-like_ATP-bd"/>
</dbReference>
<evidence type="ECO:0000256" key="3">
    <source>
        <dbReference type="ARBA" id="ARBA00022840"/>
    </source>
</evidence>
<keyword evidence="1" id="KW-0813">Transport</keyword>
<dbReference type="InterPro" id="IPR027417">
    <property type="entry name" value="P-loop_NTPase"/>
</dbReference>
<protein>
    <submittedName>
        <fullName evidence="5">ATP-binding cassette domain-containing protein</fullName>
    </submittedName>
</protein>
<dbReference type="Pfam" id="PF00005">
    <property type="entry name" value="ABC_tran"/>
    <property type="match status" value="1"/>
</dbReference>
<dbReference type="InterPro" id="IPR003593">
    <property type="entry name" value="AAA+_ATPase"/>
</dbReference>
<dbReference type="Proteomes" id="UP000295511">
    <property type="component" value="Unassembled WGS sequence"/>
</dbReference>
<dbReference type="SUPFAM" id="SSF52540">
    <property type="entry name" value="P-loop containing nucleoside triphosphate hydrolases"/>
    <property type="match status" value="1"/>
</dbReference>
<organism evidence="5 6">
    <name type="scientific">Arthrobacter terricola</name>
    <dbReference type="NCBI Taxonomy" id="2547396"/>
    <lineage>
        <taxon>Bacteria</taxon>
        <taxon>Bacillati</taxon>
        <taxon>Actinomycetota</taxon>
        <taxon>Actinomycetes</taxon>
        <taxon>Micrococcales</taxon>
        <taxon>Micrococcaceae</taxon>
        <taxon>Arthrobacter</taxon>
    </lineage>
</organism>
<gene>
    <name evidence="5" type="ORF">E1809_05265</name>
</gene>
<proteinExistence type="predicted"/>
<accession>A0A4R5KSY4</accession>
<dbReference type="SMART" id="SM00382">
    <property type="entry name" value="AAA"/>
    <property type="match status" value="1"/>
</dbReference>